<gene>
    <name evidence="8" type="ORF">A3G52_03395</name>
</gene>
<evidence type="ECO:0000256" key="2">
    <source>
        <dbReference type="ARBA" id="ARBA00009399"/>
    </source>
</evidence>
<dbReference type="Pfam" id="PF04138">
    <property type="entry name" value="GtrA_DPMS_TM"/>
    <property type="match status" value="1"/>
</dbReference>
<dbReference type="EMBL" id="MHSK01000024">
    <property type="protein sequence ID" value="OHA41853.1"/>
    <property type="molecule type" value="Genomic_DNA"/>
</dbReference>
<feature type="transmembrane region" description="Helical" evidence="6">
    <location>
        <begin position="121"/>
        <end position="146"/>
    </location>
</feature>
<accession>A0A1G2P0P7</accession>
<dbReference type="PANTHER" id="PTHR38459:SF1">
    <property type="entry name" value="PROPHAGE BACTOPRENOL-LINKED GLUCOSE TRANSLOCASE HOMOLOG"/>
    <property type="match status" value="1"/>
</dbReference>
<organism evidence="8 9">
    <name type="scientific">Candidatus Taylorbacteria bacterium RIFCSPLOWO2_12_FULL_43_20</name>
    <dbReference type="NCBI Taxonomy" id="1802332"/>
    <lineage>
        <taxon>Bacteria</taxon>
        <taxon>Candidatus Tayloriibacteriota</taxon>
    </lineage>
</organism>
<dbReference type="Proteomes" id="UP000177269">
    <property type="component" value="Unassembled WGS sequence"/>
</dbReference>
<feature type="transmembrane region" description="Helical" evidence="6">
    <location>
        <begin position="55"/>
        <end position="75"/>
    </location>
</feature>
<dbReference type="AlphaFoldDB" id="A0A1G2P0P7"/>
<protein>
    <recommendedName>
        <fullName evidence="7">GtrA/DPMS transmembrane domain-containing protein</fullName>
    </recommendedName>
</protein>
<dbReference type="InterPro" id="IPR051401">
    <property type="entry name" value="GtrA_CellWall_Glycosyl"/>
</dbReference>
<evidence type="ECO:0000313" key="9">
    <source>
        <dbReference type="Proteomes" id="UP000177269"/>
    </source>
</evidence>
<feature type="domain" description="GtrA/DPMS transmembrane" evidence="7">
    <location>
        <begin position="30"/>
        <end position="146"/>
    </location>
</feature>
<comment type="subcellular location">
    <subcellularLocation>
        <location evidence="1">Membrane</location>
        <topology evidence="1">Multi-pass membrane protein</topology>
    </subcellularLocation>
</comment>
<reference evidence="8 9" key="1">
    <citation type="journal article" date="2016" name="Nat. Commun.">
        <title>Thousands of microbial genomes shed light on interconnected biogeochemical processes in an aquifer system.</title>
        <authorList>
            <person name="Anantharaman K."/>
            <person name="Brown C.T."/>
            <person name="Hug L.A."/>
            <person name="Sharon I."/>
            <person name="Castelle C.J."/>
            <person name="Probst A.J."/>
            <person name="Thomas B.C."/>
            <person name="Singh A."/>
            <person name="Wilkins M.J."/>
            <person name="Karaoz U."/>
            <person name="Brodie E.L."/>
            <person name="Williams K.H."/>
            <person name="Hubbard S.S."/>
            <person name="Banfield J.F."/>
        </authorList>
    </citation>
    <scope>NUCLEOTIDE SEQUENCE [LARGE SCALE GENOMIC DNA]</scope>
</reference>
<evidence type="ECO:0000259" key="7">
    <source>
        <dbReference type="Pfam" id="PF04138"/>
    </source>
</evidence>
<evidence type="ECO:0000313" key="8">
    <source>
        <dbReference type="EMBL" id="OHA41853.1"/>
    </source>
</evidence>
<evidence type="ECO:0000256" key="5">
    <source>
        <dbReference type="ARBA" id="ARBA00023136"/>
    </source>
</evidence>
<dbReference type="GO" id="GO:0000271">
    <property type="term" value="P:polysaccharide biosynthetic process"/>
    <property type="evidence" value="ECO:0007669"/>
    <property type="project" value="InterPro"/>
</dbReference>
<evidence type="ECO:0000256" key="3">
    <source>
        <dbReference type="ARBA" id="ARBA00022692"/>
    </source>
</evidence>
<keyword evidence="5 6" id="KW-0472">Membrane</keyword>
<keyword evidence="3 6" id="KW-0812">Transmembrane</keyword>
<comment type="caution">
    <text evidence="8">The sequence shown here is derived from an EMBL/GenBank/DDBJ whole genome shotgun (WGS) entry which is preliminary data.</text>
</comment>
<evidence type="ECO:0000256" key="6">
    <source>
        <dbReference type="SAM" id="Phobius"/>
    </source>
</evidence>
<evidence type="ECO:0000256" key="4">
    <source>
        <dbReference type="ARBA" id="ARBA00022989"/>
    </source>
</evidence>
<feature type="transmembrane region" description="Helical" evidence="6">
    <location>
        <begin position="95"/>
        <end position="115"/>
    </location>
</feature>
<feature type="transmembrane region" description="Helical" evidence="6">
    <location>
        <begin position="28"/>
        <end position="49"/>
    </location>
</feature>
<comment type="similarity">
    <text evidence="2">Belongs to the GtrA family.</text>
</comment>
<dbReference type="PANTHER" id="PTHR38459">
    <property type="entry name" value="PROPHAGE BACTOPRENOL-LINKED GLUCOSE TRANSLOCASE HOMOLOG"/>
    <property type="match status" value="1"/>
</dbReference>
<dbReference type="GO" id="GO:0005886">
    <property type="term" value="C:plasma membrane"/>
    <property type="evidence" value="ECO:0007669"/>
    <property type="project" value="TreeGrafter"/>
</dbReference>
<proteinExistence type="inferred from homology"/>
<name>A0A1G2P0P7_9BACT</name>
<sequence>MAHKYPVRKFFASNYSILHGQVIKHKRVAKYVISGTIAAAANIALLFLLTDIMRFWYLSSAVISFMFGVIVSFVLQKYWTFEDNRASRIKSQFAVYVAIAIGGAIINTALVYSFVEIAGLWYLLAQIFSGVVIAVVNFFCYCYLVFNK</sequence>
<dbReference type="InterPro" id="IPR007267">
    <property type="entry name" value="GtrA_DPMS_TM"/>
</dbReference>
<keyword evidence="4 6" id="KW-1133">Transmembrane helix</keyword>
<evidence type="ECO:0000256" key="1">
    <source>
        <dbReference type="ARBA" id="ARBA00004141"/>
    </source>
</evidence>